<evidence type="ECO:0000313" key="2">
    <source>
        <dbReference type="EMBL" id="PIT90290.1"/>
    </source>
</evidence>
<evidence type="ECO:0000313" key="3">
    <source>
        <dbReference type="Proteomes" id="UP000230543"/>
    </source>
</evidence>
<reference evidence="3" key="1">
    <citation type="submission" date="2017-09" db="EMBL/GenBank/DDBJ databases">
        <title>Depth-based differentiation of microbial function through sediment-hosted aquifers and enrichment of novel symbionts in the deep terrestrial subsurface.</title>
        <authorList>
            <person name="Probst A.J."/>
            <person name="Ladd B."/>
            <person name="Jarett J.K."/>
            <person name="Geller-Mcgrath D.E."/>
            <person name="Sieber C.M.K."/>
            <person name="Emerson J.B."/>
            <person name="Anantharaman K."/>
            <person name="Thomas B.C."/>
            <person name="Malmstrom R."/>
            <person name="Stieglmeier M."/>
            <person name="Klingl A."/>
            <person name="Woyke T."/>
            <person name="Ryan C.M."/>
            <person name="Banfield J.F."/>
        </authorList>
    </citation>
    <scope>NUCLEOTIDE SEQUENCE [LARGE SCALE GENOMIC DNA]</scope>
</reference>
<dbReference type="Gene3D" id="1.20.1530.20">
    <property type="match status" value="1"/>
</dbReference>
<organism evidence="2 3">
    <name type="scientific">Candidatus Komeilibacteria bacterium CG10_big_fil_rev_8_21_14_0_10_41_13</name>
    <dbReference type="NCBI Taxonomy" id="1974476"/>
    <lineage>
        <taxon>Bacteria</taxon>
        <taxon>Candidatus Komeiliibacteriota</taxon>
    </lineage>
</organism>
<feature type="non-terminal residue" evidence="2">
    <location>
        <position position="55"/>
    </location>
</feature>
<feature type="transmembrane region" description="Helical" evidence="1">
    <location>
        <begin position="34"/>
        <end position="54"/>
    </location>
</feature>
<keyword evidence="1" id="KW-0812">Transmembrane</keyword>
<keyword evidence="1" id="KW-1133">Transmembrane helix</keyword>
<evidence type="ECO:0000256" key="1">
    <source>
        <dbReference type="SAM" id="Phobius"/>
    </source>
</evidence>
<keyword evidence="1" id="KW-0472">Membrane</keyword>
<dbReference type="AlphaFoldDB" id="A0A2M6WBW0"/>
<dbReference type="InterPro" id="IPR038770">
    <property type="entry name" value="Na+/solute_symporter_sf"/>
</dbReference>
<dbReference type="Proteomes" id="UP000230543">
    <property type="component" value="Unassembled WGS sequence"/>
</dbReference>
<feature type="transmembrane region" description="Helical" evidence="1">
    <location>
        <begin position="6"/>
        <end position="22"/>
    </location>
</feature>
<protein>
    <submittedName>
        <fullName evidence="2">Cation:proton antiporter</fullName>
    </submittedName>
</protein>
<proteinExistence type="predicted"/>
<gene>
    <name evidence="2" type="ORF">COU22_03010</name>
</gene>
<sequence length="55" mass="5915">MTHLLVEFTLQIAIILLVAKIFGELFERMGQSSVLGELIAGMVIGPYALGSVNLP</sequence>
<name>A0A2M6WBW0_9BACT</name>
<comment type="caution">
    <text evidence="2">The sequence shown here is derived from an EMBL/GenBank/DDBJ whole genome shotgun (WGS) entry which is preliminary data.</text>
</comment>
<accession>A0A2M6WBW0</accession>
<dbReference type="EMBL" id="PFBO01000110">
    <property type="protein sequence ID" value="PIT90290.1"/>
    <property type="molecule type" value="Genomic_DNA"/>
</dbReference>